<comment type="caution">
    <text evidence="7">The sequence shown here is derived from an EMBL/GenBank/DDBJ whole genome shotgun (WGS) entry which is preliminary data.</text>
</comment>
<protein>
    <recommendedName>
        <fullName evidence="9">Protein FAM183A</fullName>
    </recommendedName>
</protein>
<gene>
    <name evidence="7" type="ORF">AB1Y20_005093</name>
</gene>
<dbReference type="Proteomes" id="UP001515480">
    <property type="component" value="Unassembled WGS sequence"/>
</dbReference>
<evidence type="ECO:0008006" key="9">
    <source>
        <dbReference type="Google" id="ProtNLM"/>
    </source>
</evidence>
<reference evidence="7 8" key="1">
    <citation type="journal article" date="2024" name="Science">
        <title>Giant polyketide synthase enzymes in the biosynthesis of giant marine polyether toxins.</title>
        <authorList>
            <person name="Fallon T.R."/>
            <person name="Shende V.V."/>
            <person name="Wierzbicki I.H."/>
            <person name="Pendleton A.L."/>
            <person name="Watervoot N.F."/>
            <person name="Auber R.P."/>
            <person name="Gonzalez D.J."/>
            <person name="Wisecaver J.H."/>
            <person name="Moore B.S."/>
        </authorList>
    </citation>
    <scope>NUCLEOTIDE SEQUENCE [LARGE SCALE GENOMIC DNA]</scope>
    <source>
        <strain evidence="7 8">12B1</strain>
    </source>
</reference>
<keyword evidence="4" id="KW-0206">Cytoskeleton</keyword>
<sequence>MNWNAKERSEVALNQIWSEHVDKEMSKMLPKTKYTCNPCSSIDMNNGLGSRVPFVTDKVGTTGSENVELGDDPDVLDVVNGLLRAHMPPKEKYEDPVTSAHEVGWYSQPLVAPNPRFQYGLKQAEGTRFAETYTKKMSGEHMFHGKSGKYLKF</sequence>
<dbReference type="GO" id="GO:0005856">
    <property type="term" value="C:cytoskeleton"/>
    <property type="evidence" value="ECO:0007669"/>
    <property type="project" value="UniProtKB-SubCell"/>
</dbReference>
<organism evidence="7 8">
    <name type="scientific">Prymnesium parvum</name>
    <name type="common">Toxic golden alga</name>
    <dbReference type="NCBI Taxonomy" id="97485"/>
    <lineage>
        <taxon>Eukaryota</taxon>
        <taxon>Haptista</taxon>
        <taxon>Haptophyta</taxon>
        <taxon>Prymnesiophyceae</taxon>
        <taxon>Prymnesiales</taxon>
        <taxon>Prymnesiaceae</taxon>
        <taxon>Prymnesium</taxon>
    </lineage>
</organism>
<evidence type="ECO:0000256" key="4">
    <source>
        <dbReference type="ARBA" id="ARBA00023212"/>
    </source>
</evidence>
<dbReference type="PANTHER" id="PTHR33865:SF3">
    <property type="entry name" value="PROTEIN FAM183B"/>
    <property type="match status" value="1"/>
</dbReference>
<dbReference type="EMBL" id="JBGBPQ010000013">
    <property type="protein sequence ID" value="KAL1511807.1"/>
    <property type="molecule type" value="Genomic_DNA"/>
</dbReference>
<comment type="similarity">
    <text evidence="6">Belongs to the CFAP144 family.</text>
</comment>
<evidence type="ECO:0000256" key="1">
    <source>
        <dbReference type="ARBA" id="ARBA00004138"/>
    </source>
</evidence>
<evidence type="ECO:0000256" key="3">
    <source>
        <dbReference type="ARBA" id="ARBA00022490"/>
    </source>
</evidence>
<dbReference type="InterPro" id="IPR029214">
    <property type="entry name" value="CFAP144"/>
</dbReference>
<evidence type="ECO:0000256" key="2">
    <source>
        <dbReference type="ARBA" id="ARBA00004245"/>
    </source>
</evidence>
<proteinExistence type="inferred from homology"/>
<name>A0AB34J696_PRYPA</name>
<dbReference type="Pfam" id="PF14886">
    <property type="entry name" value="FAM183"/>
    <property type="match status" value="1"/>
</dbReference>
<evidence type="ECO:0000313" key="7">
    <source>
        <dbReference type="EMBL" id="KAL1511807.1"/>
    </source>
</evidence>
<evidence type="ECO:0000256" key="5">
    <source>
        <dbReference type="ARBA" id="ARBA00023273"/>
    </source>
</evidence>
<accession>A0AB34J696</accession>
<keyword evidence="3" id="KW-0963">Cytoplasm</keyword>
<keyword evidence="5" id="KW-0966">Cell projection</keyword>
<dbReference type="PANTHER" id="PTHR33865">
    <property type="entry name" value="PROTEIN FAM183B"/>
    <property type="match status" value="1"/>
</dbReference>
<dbReference type="AlphaFoldDB" id="A0AB34J696"/>
<keyword evidence="8" id="KW-1185">Reference proteome</keyword>
<comment type="subcellular location">
    <subcellularLocation>
        <location evidence="1">Cell projection</location>
        <location evidence="1">Cilium</location>
    </subcellularLocation>
    <subcellularLocation>
        <location evidence="2">Cytoplasm</location>
        <location evidence="2">Cytoskeleton</location>
    </subcellularLocation>
</comment>
<dbReference type="GO" id="GO:0097546">
    <property type="term" value="C:ciliary base"/>
    <property type="evidence" value="ECO:0007669"/>
    <property type="project" value="TreeGrafter"/>
</dbReference>
<evidence type="ECO:0000256" key="6">
    <source>
        <dbReference type="ARBA" id="ARBA00034777"/>
    </source>
</evidence>
<evidence type="ECO:0000313" key="8">
    <source>
        <dbReference type="Proteomes" id="UP001515480"/>
    </source>
</evidence>